<accession>A0A6N7SA57</accession>
<evidence type="ECO:0000313" key="6">
    <source>
        <dbReference type="Proteomes" id="UP000480929"/>
    </source>
</evidence>
<dbReference type="RefSeq" id="WP_154239771.1">
    <property type="nucleotide sequence ID" value="NZ_CALJPI010000173.1"/>
</dbReference>
<feature type="region of interest" description="Disordered" evidence="1">
    <location>
        <begin position="29"/>
        <end position="49"/>
    </location>
</feature>
<dbReference type="EMBL" id="WKPI01000030">
    <property type="protein sequence ID" value="MSC34230.1"/>
    <property type="molecule type" value="Genomic_DNA"/>
</dbReference>
<keyword evidence="2" id="KW-0732">Signal</keyword>
<evidence type="ECO:0000256" key="1">
    <source>
        <dbReference type="SAM" id="MobiDB-lite"/>
    </source>
</evidence>
<dbReference type="Proteomes" id="UP000480929">
    <property type="component" value="Unassembled WGS sequence"/>
</dbReference>
<evidence type="ECO:0000313" key="5">
    <source>
        <dbReference type="Proteomes" id="UP000433575"/>
    </source>
</evidence>
<gene>
    <name evidence="4" type="ORF">GKD88_13975</name>
    <name evidence="3" type="ORF">GKE08_14305</name>
</gene>
<sequence length="191" mass="21987">MKMKKFLILCLTLFLLGGCSAKESEDISSLAPTVTVEPPPTQNAEEDTSERDYGDLIPETMAIKDQIKEKYLFYPTDIVINLDSKNIRWVADCGIGLDLDIITEQDDEAYVKLHRSIYEGTLTELSENIYSAKGEFMPTMLSKNSPISESVDFYLILKDRKAYVVLEEMSINELEEYNSNFYYYWHEKAED</sequence>
<evidence type="ECO:0000256" key="2">
    <source>
        <dbReference type="SAM" id="SignalP"/>
    </source>
</evidence>
<feature type="chain" id="PRO_5026793502" description="Lipoprotein" evidence="2">
    <location>
        <begin position="22"/>
        <end position="191"/>
    </location>
</feature>
<dbReference type="AlphaFoldDB" id="A0A6N7SA57"/>
<protein>
    <recommendedName>
        <fullName evidence="7">Lipoprotein</fullName>
    </recommendedName>
</protein>
<evidence type="ECO:0008006" key="7">
    <source>
        <dbReference type="Google" id="ProtNLM"/>
    </source>
</evidence>
<reference evidence="5 6" key="1">
    <citation type="journal article" date="2019" name="Nat. Med.">
        <title>A library of human gut bacterial isolates paired with longitudinal multiomics data enables mechanistic microbiome research.</title>
        <authorList>
            <person name="Poyet M."/>
            <person name="Groussin M."/>
            <person name="Gibbons S.M."/>
            <person name="Avila-Pacheco J."/>
            <person name="Jiang X."/>
            <person name="Kearney S.M."/>
            <person name="Perrotta A.R."/>
            <person name="Berdy B."/>
            <person name="Zhao S."/>
            <person name="Lieberman T.D."/>
            <person name="Swanson P.K."/>
            <person name="Smith M."/>
            <person name="Roesemann S."/>
            <person name="Alexander J.E."/>
            <person name="Rich S.A."/>
            <person name="Livny J."/>
            <person name="Vlamakis H."/>
            <person name="Clish C."/>
            <person name="Bullock K."/>
            <person name="Deik A."/>
            <person name="Scott J."/>
            <person name="Pierce K.A."/>
            <person name="Xavier R.J."/>
            <person name="Alm E.J."/>
        </authorList>
    </citation>
    <scope>NUCLEOTIDE SEQUENCE [LARGE SCALE GENOMIC DNA]</scope>
    <source>
        <strain evidence="3 5">BIOML-A4</strain>
        <strain evidence="4 6">BIOML-A5</strain>
    </source>
</reference>
<dbReference type="EMBL" id="WKPJ01000028">
    <property type="protein sequence ID" value="MSA90500.1"/>
    <property type="molecule type" value="Genomic_DNA"/>
</dbReference>
<organism evidence="3 5">
    <name type="scientific">Holdemania massiliensis</name>
    <dbReference type="NCBI Taxonomy" id="1468449"/>
    <lineage>
        <taxon>Bacteria</taxon>
        <taxon>Bacillati</taxon>
        <taxon>Bacillota</taxon>
        <taxon>Erysipelotrichia</taxon>
        <taxon>Erysipelotrichales</taxon>
        <taxon>Erysipelotrichaceae</taxon>
        <taxon>Holdemania</taxon>
    </lineage>
</organism>
<feature type="signal peptide" evidence="2">
    <location>
        <begin position="1"/>
        <end position="21"/>
    </location>
</feature>
<dbReference type="PROSITE" id="PS51257">
    <property type="entry name" value="PROKAR_LIPOPROTEIN"/>
    <property type="match status" value="1"/>
</dbReference>
<name>A0A6N7SA57_9FIRM</name>
<evidence type="ECO:0000313" key="4">
    <source>
        <dbReference type="EMBL" id="MSC34230.1"/>
    </source>
</evidence>
<evidence type="ECO:0000313" key="3">
    <source>
        <dbReference type="EMBL" id="MSA90500.1"/>
    </source>
</evidence>
<dbReference type="Proteomes" id="UP000433575">
    <property type="component" value="Unassembled WGS sequence"/>
</dbReference>
<keyword evidence="6" id="KW-1185">Reference proteome</keyword>
<comment type="caution">
    <text evidence="3">The sequence shown here is derived from an EMBL/GenBank/DDBJ whole genome shotgun (WGS) entry which is preliminary data.</text>
</comment>
<dbReference type="OrthoDB" id="9903788at2"/>
<proteinExistence type="predicted"/>